<dbReference type="SMART" id="SM00292">
    <property type="entry name" value="BRCT"/>
    <property type="match status" value="7"/>
</dbReference>
<dbReference type="CDD" id="cd00027">
    <property type="entry name" value="BRCT"/>
    <property type="match status" value="1"/>
</dbReference>
<dbReference type="Pfam" id="PF12738">
    <property type="entry name" value="PTCB-BRCT"/>
    <property type="match status" value="2"/>
</dbReference>
<dbReference type="SUPFAM" id="SSF52113">
    <property type="entry name" value="BRCT domain"/>
    <property type="match status" value="5"/>
</dbReference>
<feature type="compositionally biased region" description="Basic and acidic residues" evidence="2">
    <location>
        <begin position="987"/>
        <end position="1004"/>
    </location>
</feature>
<feature type="region of interest" description="Disordered" evidence="2">
    <location>
        <begin position="461"/>
        <end position="487"/>
    </location>
</feature>
<dbReference type="InterPro" id="IPR036420">
    <property type="entry name" value="BRCT_dom_sf"/>
</dbReference>
<dbReference type="CDD" id="cd17738">
    <property type="entry name" value="BRCT_TopBP1_rpt7"/>
    <property type="match status" value="1"/>
</dbReference>
<feature type="region of interest" description="Disordered" evidence="2">
    <location>
        <begin position="971"/>
        <end position="1004"/>
    </location>
</feature>
<dbReference type="RefSeq" id="XP_011313191.1">
    <property type="nucleotide sequence ID" value="XM_011314889.1"/>
</dbReference>
<dbReference type="KEGG" id="fas:105272681"/>
<dbReference type="PANTHER" id="PTHR13561">
    <property type="entry name" value="DNA REPLICATION REGULATOR DPB11-RELATED"/>
    <property type="match status" value="1"/>
</dbReference>
<evidence type="ECO:0000313" key="6">
    <source>
        <dbReference type="RefSeq" id="XP_011313191.1"/>
    </source>
</evidence>
<feature type="domain" description="BRCT" evidence="3">
    <location>
        <begin position="109"/>
        <end position="180"/>
    </location>
</feature>
<dbReference type="InterPro" id="IPR001357">
    <property type="entry name" value="BRCT_dom"/>
</dbReference>
<keyword evidence="5" id="KW-1185">Reference proteome</keyword>
<feature type="domain" description="BRCT" evidence="3">
    <location>
        <begin position="367"/>
        <end position="459"/>
    </location>
</feature>
<evidence type="ECO:0000256" key="1">
    <source>
        <dbReference type="ARBA" id="ARBA00022737"/>
    </source>
</evidence>
<dbReference type="AlphaFoldDB" id="A0A0C9R5J7"/>
<reference evidence="4" key="1">
    <citation type="submission" date="2015-01" db="EMBL/GenBank/DDBJ databases">
        <title>Transcriptome Assembly of Fopius arisanus.</title>
        <authorList>
            <person name="Geib S."/>
        </authorList>
    </citation>
    <scope>NUCLEOTIDE SEQUENCE</scope>
</reference>
<dbReference type="PANTHER" id="PTHR13561:SF20">
    <property type="entry name" value="DNA TOPOISOMERASE 2-BINDING PROTEIN 1"/>
    <property type="match status" value="1"/>
</dbReference>
<dbReference type="OrthoDB" id="251770at2759"/>
<evidence type="ECO:0000256" key="2">
    <source>
        <dbReference type="SAM" id="MobiDB-lite"/>
    </source>
</evidence>
<dbReference type="GO" id="GO:0006270">
    <property type="term" value="P:DNA replication initiation"/>
    <property type="evidence" value="ECO:0007669"/>
    <property type="project" value="TreeGrafter"/>
</dbReference>
<name>A0A0C9R5J7_9HYME</name>
<accession>A0A9R1TQI6</accession>
<dbReference type="Proteomes" id="UP000694866">
    <property type="component" value="Unplaced"/>
</dbReference>
<dbReference type="GeneID" id="105272681"/>
<dbReference type="InterPro" id="IPR049936">
    <property type="entry name" value="TopBP1_BRCT_8"/>
</dbReference>
<sequence>MASQFSQFEGSLHVHFMVPNECASEDDCSEDMWEAFQKCKENEIPPEWIKENACHDIKPEKTDIFVLEKFEGNAFIRLQATKCFRILGPKCLLRCFLTNEPIPLGTSPILNTAMRDIVVCISGFTPQDKLAYQKKIEYMGGICIKDLRHCVTHLITDSVMSEKYEKAMEDGIKAYTNHWVAAVWEANLQGYVPATDKSFDKYKVSVFMNLIVTTTNLPRDRREEVKRLLEQHGGGYMGPLDGRKVKLLITDEYTTMSDKIKFALANDIPCVTSNWIKKSIEVGYALPFNEFIISPSTKCSTPEKGSQSCQENFNISTISCIQADNPVFINETMSSTINSTAHVTVSDKCPQKPAASVDHISVKEAKKAGPFLDGCNIYVAGFSSTQKDRLHKIINMSSATRYDEISETLTHVLIGDPGKASGDLKIIQAKGLHPHVLKIQWLEESIKMKKPAPEEAFVFDRKEESNAEPPPSPLSKKNLQMLQKPKRPPVPVFQVTVPSEPCEDEPDLVQQYLQPQNLDQSMSKLFPRQSDPIHSKSLHRSPLNDSNVPFSQPLTMGAQIFQKLTFFVTSSAEEEDNSLKENIAGLGGNLVSRSFTGIPDYAIVPFNGVSLKITANEVVTSLFIDDCLDHDVVVDIQYYHRPTCIPEDVKPLANCVIVVSAYTGMERTYLSKLATILGARHQDTFARKTNLEKGLYGGTHLICMSPEGNKYNAAVKWRLPAVTAEWLKACAEKFTLVNETPFLVGETMAPERDNLPETSGSIVPAVISLSNRKILTPNRLTNQTQNMETPIINKRLTLNKNSSANSPFHIATPETPYGQLFQENPSPNMRKAWAKWIEGLPEKVEEHQPKKRRLSTPLSDLKRQLWSALKKPRHSGDEHGNSFQNEDEGDTIQHDNGNDEITENLQAAPINRELSFDDDTPKKSEIHQELEEMDKLLRATSTSSNEGRFSIHGEEREKINENAHGPATQIESVGWEDPHPNTLRMPRRTDESPIEETHVTKRAEPQKLAEAKKIFKFMLSGIKDRENHEALIRKLGGEVSAESVFDDSATHLLCLRPSRNEKMLGSIAGGKWVLHPSYLRACETAGHFVDEEKYEWGNPLNEGYVPHIEVENEKTSAAAAHRWRLALKNSKRRAFQGMVAMLIMNQDKYEQFERLIKAGGGIVVQAKPPYDSSPSGNKITHCFVINRSGQQMDWAMLASKGILCFLPQFLNILLTTDGLVNPRQHVISEFKKYLALLPK</sequence>
<dbReference type="Pfam" id="PF00533">
    <property type="entry name" value="BRCT"/>
    <property type="match status" value="3"/>
</dbReference>
<dbReference type="InterPro" id="IPR059215">
    <property type="entry name" value="BRCT2_TopBP1-like"/>
</dbReference>
<feature type="domain" description="BRCT" evidence="3">
    <location>
        <begin position="647"/>
        <end position="744"/>
    </location>
</feature>
<proteinExistence type="predicted"/>
<dbReference type="GO" id="GO:0007095">
    <property type="term" value="P:mitotic G2 DNA damage checkpoint signaling"/>
    <property type="evidence" value="ECO:0007669"/>
    <property type="project" value="TreeGrafter"/>
</dbReference>
<evidence type="ECO:0000259" key="3">
    <source>
        <dbReference type="PROSITE" id="PS50172"/>
    </source>
</evidence>
<dbReference type="PROSITE" id="PS50172">
    <property type="entry name" value="BRCT"/>
    <property type="match status" value="6"/>
</dbReference>
<dbReference type="GO" id="GO:0033314">
    <property type="term" value="P:mitotic DNA replication checkpoint signaling"/>
    <property type="evidence" value="ECO:0007669"/>
    <property type="project" value="TreeGrafter"/>
</dbReference>
<dbReference type="CDD" id="cd17731">
    <property type="entry name" value="BRCT_TopBP1_rpt2_like"/>
    <property type="match status" value="1"/>
</dbReference>
<reference evidence="6" key="2">
    <citation type="submission" date="2025-04" db="UniProtKB">
        <authorList>
            <consortium name="RefSeq"/>
        </authorList>
    </citation>
    <scope>IDENTIFICATION</scope>
    <source>
        <strain evidence="6">USDA-PBARC FA_bdor</strain>
        <tissue evidence="6">Whole organism</tissue>
    </source>
</reference>
<dbReference type="Gene3D" id="3.40.50.10190">
    <property type="entry name" value="BRCT domain"/>
    <property type="match status" value="8"/>
</dbReference>
<keyword evidence="1" id="KW-0677">Repeat</keyword>
<gene>
    <name evidence="4" type="primary">Topbp1</name>
    <name evidence="6" type="synonym">mus101</name>
    <name evidence="4" type="ORF">g.6972</name>
</gene>
<dbReference type="CDD" id="cd17728">
    <property type="entry name" value="BRCT_TopBP1_rpt8"/>
    <property type="match status" value="1"/>
</dbReference>
<dbReference type="EMBL" id="GBYB01011579">
    <property type="protein sequence ID" value="JAG81346.1"/>
    <property type="molecule type" value="Transcribed_RNA"/>
</dbReference>
<evidence type="ECO:0000313" key="4">
    <source>
        <dbReference type="EMBL" id="JAG81346.1"/>
    </source>
</evidence>
<evidence type="ECO:0000313" key="5">
    <source>
        <dbReference type="Proteomes" id="UP000694866"/>
    </source>
</evidence>
<accession>A0A0C9R5J7</accession>
<feature type="domain" description="BRCT" evidence="3">
    <location>
        <begin position="1010"/>
        <end position="1096"/>
    </location>
</feature>
<protein>
    <submittedName>
        <fullName evidence="6">DNA topoisomerase 2-binding protein 1 isoform X1</fullName>
    </submittedName>
    <submittedName>
        <fullName evidence="4">Topbp1 protein</fullName>
    </submittedName>
</protein>
<dbReference type="CTD" id="48309"/>
<feature type="domain" description="BRCT" evidence="3">
    <location>
        <begin position="556"/>
        <end position="641"/>
    </location>
</feature>
<organism evidence="4">
    <name type="scientific">Fopius arisanus</name>
    <dbReference type="NCBI Taxonomy" id="64838"/>
    <lineage>
        <taxon>Eukaryota</taxon>
        <taxon>Metazoa</taxon>
        <taxon>Ecdysozoa</taxon>
        <taxon>Arthropoda</taxon>
        <taxon>Hexapoda</taxon>
        <taxon>Insecta</taxon>
        <taxon>Pterygota</taxon>
        <taxon>Neoptera</taxon>
        <taxon>Endopterygota</taxon>
        <taxon>Hymenoptera</taxon>
        <taxon>Apocrita</taxon>
        <taxon>Ichneumonoidea</taxon>
        <taxon>Braconidae</taxon>
        <taxon>Opiinae</taxon>
        <taxon>Fopius</taxon>
    </lineage>
</organism>
<dbReference type="FunFam" id="3.40.50.10190:FF:000018">
    <property type="entry name" value="DNA topoisomerase 2-binding protein 1"/>
    <property type="match status" value="1"/>
</dbReference>
<feature type="region of interest" description="Disordered" evidence="2">
    <location>
        <begin position="868"/>
        <end position="898"/>
    </location>
</feature>
<feature type="domain" description="BRCT" evidence="3">
    <location>
        <begin position="202"/>
        <end position="293"/>
    </location>
</feature>